<keyword evidence="2" id="KW-1185">Reference proteome</keyword>
<organism evidence="1 2">
    <name type="scientific">Lentinula raphanica</name>
    <dbReference type="NCBI Taxonomy" id="153919"/>
    <lineage>
        <taxon>Eukaryota</taxon>
        <taxon>Fungi</taxon>
        <taxon>Dikarya</taxon>
        <taxon>Basidiomycota</taxon>
        <taxon>Agaricomycotina</taxon>
        <taxon>Agaricomycetes</taxon>
        <taxon>Agaricomycetidae</taxon>
        <taxon>Agaricales</taxon>
        <taxon>Marasmiineae</taxon>
        <taxon>Omphalotaceae</taxon>
        <taxon>Lentinula</taxon>
    </lineage>
</organism>
<accession>A0AA38U3J7</accession>
<dbReference type="EMBL" id="MU807352">
    <property type="protein sequence ID" value="KAJ3831601.1"/>
    <property type="molecule type" value="Genomic_DNA"/>
</dbReference>
<dbReference type="Proteomes" id="UP001163846">
    <property type="component" value="Unassembled WGS sequence"/>
</dbReference>
<proteinExistence type="predicted"/>
<protein>
    <recommendedName>
        <fullName evidence="3">F-box domain-containing protein</fullName>
    </recommendedName>
</protein>
<dbReference type="AlphaFoldDB" id="A0AA38U3J7"/>
<name>A0AA38U3J7_9AGAR</name>
<evidence type="ECO:0000313" key="1">
    <source>
        <dbReference type="EMBL" id="KAJ3831601.1"/>
    </source>
</evidence>
<evidence type="ECO:0000313" key="2">
    <source>
        <dbReference type="Proteomes" id="UP001163846"/>
    </source>
</evidence>
<sequence>MANDIPPEIIESILVNLQSEEHTLSNCALVQKSWSLPAQRYLFQHIILEFPSFYPKKQWNVEHAAAYNERNEQLIGILDEKPFLKSCIRAVQLSSPGDVNVESGDHVQCRIQDTMYLSTIPVIERLDNVESLTLSYGDWDNLSLGLRETLIHLLSRPSLTRITLKSFSFSSLNAMASVLSQASYLKMLRITILYSGRITLSSMPPEKHHLDMATTRFLSFQSLQFATLDA</sequence>
<comment type="caution">
    <text evidence="1">The sequence shown here is derived from an EMBL/GenBank/DDBJ whole genome shotgun (WGS) entry which is preliminary data.</text>
</comment>
<reference evidence="1" key="1">
    <citation type="submission" date="2022-08" db="EMBL/GenBank/DDBJ databases">
        <authorList>
            <consortium name="DOE Joint Genome Institute"/>
            <person name="Min B."/>
            <person name="Riley R."/>
            <person name="Sierra-Patev S."/>
            <person name="Naranjo-Ortiz M."/>
            <person name="Looney B."/>
            <person name="Konkel Z."/>
            <person name="Slot J.C."/>
            <person name="Sakamoto Y."/>
            <person name="Steenwyk J.L."/>
            <person name="Rokas A."/>
            <person name="Carro J."/>
            <person name="Camarero S."/>
            <person name="Ferreira P."/>
            <person name="Molpeceres G."/>
            <person name="Ruiz-Duenas F.J."/>
            <person name="Serrano A."/>
            <person name="Henrissat B."/>
            <person name="Drula E."/>
            <person name="Hughes K.W."/>
            <person name="Mata J.L."/>
            <person name="Ishikawa N.K."/>
            <person name="Vargas-Isla R."/>
            <person name="Ushijima S."/>
            <person name="Smith C.A."/>
            <person name="Ahrendt S."/>
            <person name="Andreopoulos W."/>
            <person name="He G."/>
            <person name="Labutti K."/>
            <person name="Lipzen A."/>
            <person name="Ng V."/>
            <person name="Sandor L."/>
            <person name="Barry K."/>
            <person name="Martinez A.T."/>
            <person name="Xiao Y."/>
            <person name="Gibbons J.G."/>
            <person name="Terashima K."/>
            <person name="Hibbett D.S."/>
            <person name="Grigoriev I.V."/>
        </authorList>
    </citation>
    <scope>NUCLEOTIDE SEQUENCE</scope>
    <source>
        <strain evidence="1">TFB9207</strain>
    </source>
</reference>
<gene>
    <name evidence="1" type="ORF">F5878DRAFT_729621</name>
</gene>
<evidence type="ECO:0008006" key="3">
    <source>
        <dbReference type="Google" id="ProtNLM"/>
    </source>
</evidence>